<dbReference type="PROSITE" id="PS50174">
    <property type="entry name" value="G_PATCH"/>
    <property type="match status" value="1"/>
</dbReference>
<dbReference type="PANTHER" id="PTHR13384">
    <property type="entry name" value="G PATCH DOMAIN-CONTAINING PROTEIN 1"/>
    <property type="match status" value="1"/>
</dbReference>
<protein>
    <recommendedName>
        <fullName evidence="6">G-patch domain-containing protein</fullName>
    </recommendedName>
</protein>
<name>A0AAW1NVG2_9CHLO</name>
<organism evidence="4 5">
    <name type="scientific">Symbiochloris irregularis</name>
    <dbReference type="NCBI Taxonomy" id="706552"/>
    <lineage>
        <taxon>Eukaryota</taxon>
        <taxon>Viridiplantae</taxon>
        <taxon>Chlorophyta</taxon>
        <taxon>core chlorophytes</taxon>
        <taxon>Trebouxiophyceae</taxon>
        <taxon>Trebouxiales</taxon>
        <taxon>Trebouxiaceae</taxon>
        <taxon>Symbiochloris</taxon>
    </lineage>
</organism>
<dbReference type="AlphaFoldDB" id="A0AAW1NVG2"/>
<dbReference type="SMART" id="SM00648">
    <property type="entry name" value="SWAP"/>
    <property type="match status" value="1"/>
</dbReference>
<dbReference type="PANTHER" id="PTHR13384:SF19">
    <property type="entry name" value="G PATCH DOMAIN-CONTAINING PROTEIN 1"/>
    <property type="match status" value="1"/>
</dbReference>
<evidence type="ECO:0000313" key="4">
    <source>
        <dbReference type="EMBL" id="KAK9795492.1"/>
    </source>
</evidence>
<evidence type="ECO:0000313" key="5">
    <source>
        <dbReference type="Proteomes" id="UP001465755"/>
    </source>
</evidence>
<dbReference type="Pfam" id="PF07713">
    <property type="entry name" value="DUF1604"/>
    <property type="match status" value="1"/>
</dbReference>
<feature type="domain" description="G-patch" evidence="3">
    <location>
        <begin position="157"/>
        <end position="205"/>
    </location>
</feature>
<feature type="compositionally biased region" description="Low complexity" evidence="1">
    <location>
        <begin position="537"/>
        <end position="550"/>
    </location>
</feature>
<dbReference type="InterPro" id="IPR035967">
    <property type="entry name" value="SWAP/Surp_sf"/>
</dbReference>
<proteinExistence type="predicted"/>
<evidence type="ECO:0000259" key="3">
    <source>
        <dbReference type="PROSITE" id="PS50174"/>
    </source>
</evidence>
<sequence length="580" mass="62249">MENDEDYFFYGQPLEEEVESKGQYAMAVQDASQTKSLPVWQQEVTDAQGRRRFHGAFTGGYSAGFFNTVGSLEGFTPSQFKSNRGDRAQAESRTAQDFMDEDELAELQRQNVHASADYDTFGSAAAESAKRLAQGAAQDHNAKVPSLVPEELIVPVPESVGVKLLQSMGWRQSKGLGTRGGEDDSAVGKGRRGWGKVAGVGVENTPIYALPPKTDQHGLGFDPFKDAEVFRKAKQGRDEPQQPSAKRTHGVAFGSGAGDEDDVYGMTDDYVTTGTGMEGMAFEIASDEEDDLPIRQGGRLNADYLLPGRAQPLPLQSTQQKQQAARRADIIPGFIAAESPIAPVYHTPPVVPASFRPFHEFLEDKEGAREPSPKEAAPPADGLLHRAIDAVTPQIARLGPSFERLLQQQHADNPAFAFLRSGPGADYYKWRLHQLKQKGSSTLQDQGMLSLARRSAPLTADDRAVLLGEAQLPTAPAPPHMAARGGTQQKAAHPIAETDMDRLKAALAGNFTRGTKQDLGFGGADESKGGLMPPPAQQQSQQPGPGAAAAAAAAAMAARFTKEHEQESAVVNAAVRVISQ</sequence>
<accession>A0AAW1NVG2</accession>
<dbReference type="PROSITE" id="PS50128">
    <property type="entry name" value="SURP"/>
    <property type="match status" value="1"/>
</dbReference>
<dbReference type="GO" id="GO:0003723">
    <property type="term" value="F:RNA binding"/>
    <property type="evidence" value="ECO:0007669"/>
    <property type="project" value="InterPro"/>
</dbReference>
<keyword evidence="5" id="KW-1185">Reference proteome</keyword>
<dbReference type="SUPFAM" id="SSF109905">
    <property type="entry name" value="Surp module (SWAP domain)"/>
    <property type="match status" value="1"/>
</dbReference>
<dbReference type="InterPro" id="IPR000467">
    <property type="entry name" value="G_patch_dom"/>
</dbReference>
<dbReference type="Pfam" id="PF01805">
    <property type="entry name" value="Surp"/>
    <property type="match status" value="1"/>
</dbReference>
<dbReference type="EMBL" id="JALJOQ010000129">
    <property type="protein sequence ID" value="KAK9795492.1"/>
    <property type="molecule type" value="Genomic_DNA"/>
</dbReference>
<dbReference type="Proteomes" id="UP001465755">
    <property type="component" value="Unassembled WGS sequence"/>
</dbReference>
<dbReference type="GO" id="GO:0006397">
    <property type="term" value="P:mRNA processing"/>
    <property type="evidence" value="ECO:0007669"/>
    <property type="project" value="InterPro"/>
</dbReference>
<gene>
    <name evidence="4" type="ORF">WJX73_006570</name>
</gene>
<dbReference type="GO" id="GO:0005634">
    <property type="term" value="C:nucleus"/>
    <property type="evidence" value="ECO:0007669"/>
    <property type="project" value="TreeGrafter"/>
</dbReference>
<evidence type="ECO:0000259" key="2">
    <source>
        <dbReference type="PROSITE" id="PS50128"/>
    </source>
</evidence>
<reference evidence="4 5" key="1">
    <citation type="journal article" date="2024" name="Nat. Commun.">
        <title>Phylogenomics reveals the evolutionary origins of lichenization in chlorophyte algae.</title>
        <authorList>
            <person name="Puginier C."/>
            <person name="Libourel C."/>
            <person name="Otte J."/>
            <person name="Skaloud P."/>
            <person name="Haon M."/>
            <person name="Grisel S."/>
            <person name="Petersen M."/>
            <person name="Berrin J.G."/>
            <person name="Delaux P.M."/>
            <person name="Dal Grande F."/>
            <person name="Keller J."/>
        </authorList>
    </citation>
    <scope>NUCLEOTIDE SEQUENCE [LARGE SCALE GENOMIC DNA]</scope>
    <source>
        <strain evidence="4 5">SAG 2036</strain>
    </source>
</reference>
<dbReference type="InterPro" id="IPR000061">
    <property type="entry name" value="Surp"/>
</dbReference>
<feature type="region of interest" description="Disordered" evidence="1">
    <location>
        <begin position="514"/>
        <end position="550"/>
    </location>
</feature>
<comment type="caution">
    <text evidence="4">The sequence shown here is derived from an EMBL/GenBank/DDBJ whole genome shotgun (WGS) entry which is preliminary data.</text>
</comment>
<feature type="region of interest" description="Disordered" evidence="1">
    <location>
        <begin position="235"/>
        <end position="259"/>
    </location>
</feature>
<dbReference type="Pfam" id="PF01585">
    <property type="entry name" value="G-patch"/>
    <property type="match status" value="1"/>
</dbReference>
<evidence type="ECO:0008006" key="6">
    <source>
        <dbReference type="Google" id="ProtNLM"/>
    </source>
</evidence>
<dbReference type="Gene3D" id="1.10.10.790">
    <property type="entry name" value="Surp module"/>
    <property type="match status" value="1"/>
</dbReference>
<feature type="domain" description="SURP motif" evidence="2">
    <location>
        <begin position="387"/>
        <end position="431"/>
    </location>
</feature>
<evidence type="ECO:0000256" key="1">
    <source>
        <dbReference type="SAM" id="MobiDB-lite"/>
    </source>
</evidence>
<dbReference type="InterPro" id="IPR011666">
    <property type="entry name" value="DUF1604"/>
</dbReference>